<accession>A0ABQ2ULA4</accession>
<name>A0ABQ2ULA4_9PSEU</name>
<reference evidence="2" key="1">
    <citation type="journal article" date="2019" name="Int. J. Syst. Evol. Microbiol.">
        <title>The Global Catalogue of Microorganisms (GCM) 10K type strain sequencing project: providing services to taxonomists for standard genome sequencing and annotation.</title>
        <authorList>
            <consortium name="The Broad Institute Genomics Platform"/>
            <consortium name="The Broad Institute Genome Sequencing Center for Infectious Disease"/>
            <person name="Wu L."/>
            <person name="Ma J."/>
        </authorList>
    </citation>
    <scope>NUCLEOTIDE SEQUENCE [LARGE SCALE GENOMIC DNA]</scope>
    <source>
        <strain evidence="2">JCM 3296</strain>
    </source>
</reference>
<protein>
    <submittedName>
        <fullName evidence="1">Uncharacterized protein</fullName>
    </submittedName>
</protein>
<comment type="caution">
    <text evidence="1">The sequence shown here is derived from an EMBL/GenBank/DDBJ whole genome shotgun (WGS) entry which is preliminary data.</text>
</comment>
<keyword evidence="2" id="KW-1185">Reference proteome</keyword>
<proteinExistence type="predicted"/>
<dbReference type="EMBL" id="BMRE01000013">
    <property type="protein sequence ID" value="GGU39586.1"/>
    <property type="molecule type" value="Genomic_DNA"/>
</dbReference>
<evidence type="ECO:0000313" key="1">
    <source>
        <dbReference type="EMBL" id="GGU39586.1"/>
    </source>
</evidence>
<evidence type="ECO:0000313" key="2">
    <source>
        <dbReference type="Proteomes" id="UP000649573"/>
    </source>
</evidence>
<dbReference type="Proteomes" id="UP000649573">
    <property type="component" value="Unassembled WGS sequence"/>
</dbReference>
<gene>
    <name evidence="1" type="ORF">GCM10010178_34850</name>
</gene>
<sequence>MHPNRFGNGSSDLVTLTAARLLRSGGILVVLTHCDWTTGELLDPTGQVVASAQNADLLYLQHIVAVHVPVRDGCLQLTDEHLAAGPSGDEAARGRHRAQVRGLPEPHLRIHSDVLVFAQPHNRQHTQLDSTDTSGDLR</sequence>
<organism evidence="1 2">
    <name type="scientific">Lentzea flava</name>
    <dbReference type="NCBI Taxonomy" id="103732"/>
    <lineage>
        <taxon>Bacteria</taxon>
        <taxon>Bacillati</taxon>
        <taxon>Actinomycetota</taxon>
        <taxon>Actinomycetes</taxon>
        <taxon>Pseudonocardiales</taxon>
        <taxon>Pseudonocardiaceae</taxon>
        <taxon>Lentzea</taxon>
    </lineage>
</organism>